<evidence type="ECO:0008006" key="4">
    <source>
        <dbReference type="Google" id="ProtNLM"/>
    </source>
</evidence>
<comment type="caution">
    <text evidence="2">The sequence shown here is derived from an EMBL/GenBank/DDBJ whole genome shotgun (WGS) entry which is preliminary data.</text>
</comment>
<evidence type="ECO:0000256" key="1">
    <source>
        <dbReference type="SAM" id="Phobius"/>
    </source>
</evidence>
<evidence type="ECO:0000313" key="3">
    <source>
        <dbReference type="Proteomes" id="UP000441032"/>
    </source>
</evidence>
<keyword evidence="1" id="KW-1133">Transmembrane helix</keyword>
<dbReference type="AlphaFoldDB" id="A0A7X2HN04"/>
<keyword evidence="1" id="KW-0812">Transmembrane</keyword>
<protein>
    <recommendedName>
        <fullName evidence="4">Transmembrane protein</fullName>
    </recommendedName>
</protein>
<accession>A0A7X2HN04</accession>
<feature type="transmembrane region" description="Helical" evidence="1">
    <location>
        <begin position="81"/>
        <end position="100"/>
    </location>
</feature>
<feature type="transmembrane region" description="Helical" evidence="1">
    <location>
        <begin position="120"/>
        <end position="140"/>
    </location>
</feature>
<sequence>MEKAARQKWPVATLYVAPLILFVVVLYFPAILDKLGVWPKPPAEWQFRMMRLWFWIAGAAPIALHMWLAHVIGARRHLWRLLAMLVVLHYVLTLIPFTVALGGGTQLSSVRLGSESLMQIGHHAMIAVGWALLIGVALLIERVVRLLLESDR</sequence>
<feature type="transmembrane region" description="Helical" evidence="1">
    <location>
        <begin position="52"/>
        <end position="69"/>
    </location>
</feature>
<name>A0A7X2HN04_RALPI</name>
<reference evidence="2 3" key="1">
    <citation type="submission" date="2019-11" db="EMBL/GenBank/DDBJ databases">
        <title>Phenotypic characterization of an OXA-22 and OXA-60 co-producing Ralstonia pickettii clinical strain.</title>
        <authorList>
            <person name="He F."/>
        </authorList>
    </citation>
    <scope>NUCLEOTIDE SEQUENCE [LARGE SCALE GENOMIC DNA]</scope>
    <source>
        <strain evidence="2 3">PSLESD1</strain>
    </source>
</reference>
<evidence type="ECO:0000313" key="2">
    <source>
        <dbReference type="EMBL" id="MRS99492.1"/>
    </source>
</evidence>
<dbReference type="RefSeq" id="WP_154207056.1">
    <property type="nucleotide sequence ID" value="NZ_WJYN01000004.1"/>
</dbReference>
<dbReference type="Proteomes" id="UP000441032">
    <property type="component" value="Unassembled WGS sequence"/>
</dbReference>
<organism evidence="2 3">
    <name type="scientific">Ralstonia pickettii</name>
    <name type="common">Burkholderia pickettii</name>
    <dbReference type="NCBI Taxonomy" id="329"/>
    <lineage>
        <taxon>Bacteria</taxon>
        <taxon>Pseudomonadati</taxon>
        <taxon>Pseudomonadota</taxon>
        <taxon>Betaproteobacteria</taxon>
        <taxon>Burkholderiales</taxon>
        <taxon>Burkholderiaceae</taxon>
        <taxon>Ralstonia</taxon>
    </lineage>
</organism>
<feature type="transmembrane region" description="Helical" evidence="1">
    <location>
        <begin position="12"/>
        <end position="32"/>
    </location>
</feature>
<keyword evidence="1" id="KW-0472">Membrane</keyword>
<proteinExistence type="predicted"/>
<dbReference type="EMBL" id="WJYN01000004">
    <property type="protein sequence ID" value="MRS99492.1"/>
    <property type="molecule type" value="Genomic_DNA"/>
</dbReference>
<gene>
    <name evidence="2" type="ORF">GJQ57_12640</name>
</gene>